<dbReference type="AlphaFoldDB" id="A0A3B3S2Z9"/>
<reference evidence="2" key="2">
    <citation type="submission" date="2025-09" db="UniProtKB">
        <authorList>
            <consortium name="Ensembl"/>
        </authorList>
    </citation>
    <scope>IDENTIFICATION</scope>
</reference>
<dbReference type="InterPro" id="IPR000477">
    <property type="entry name" value="RT_dom"/>
</dbReference>
<protein>
    <recommendedName>
        <fullName evidence="1">Reverse transcriptase domain-containing protein</fullName>
    </recommendedName>
</protein>
<dbReference type="Proteomes" id="UP000261540">
    <property type="component" value="Unplaced"/>
</dbReference>
<evidence type="ECO:0000259" key="1">
    <source>
        <dbReference type="PROSITE" id="PS50878"/>
    </source>
</evidence>
<name>A0A3B3S2Z9_9TELE</name>
<reference evidence="2" key="1">
    <citation type="submission" date="2025-08" db="UniProtKB">
        <authorList>
            <consortium name="Ensembl"/>
        </authorList>
    </citation>
    <scope>IDENTIFICATION</scope>
</reference>
<evidence type="ECO:0000313" key="3">
    <source>
        <dbReference type="Proteomes" id="UP000261540"/>
    </source>
</evidence>
<keyword evidence="3" id="KW-1185">Reference proteome</keyword>
<dbReference type="PANTHER" id="PTHR33332">
    <property type="entry name" value="REVERSE TRANSCRIPTASE DOMAIN-CONTAINING PROTEIN"/>
    <property type="match status" value="1"/>
</dbReference>
<sequence length="326" mass="36674">MIGDMFSSSAPLTSGVPQGSILGPVLFSLYMLPLGSIISKHNVSFHLYADDLQIYLPIVPNSSEALKSIHSCLCDIKLWLSQNCLCVNEGKTECIMFGTQNSSSFITADLDFPVPYLSQAVKNLGVSLDSSLNFQTHIDSVVRIGFFHLRLLAKVKPFLNQSDLEKAIHAFISSQLDYCNALYVGITQARLHRLQLVQNAAARMLTNNRKNYHITPILCSLHWLPVRFRIQFKLLMFVFNAINGLAPSYLCETISFYHQGRALRSANQNLLVVPRSRSKQWGDRSFAVAGPKLWNTIPPELRKITDLPLFKAQLKTHLFKMAFNTL</sequence>
<accession>A0A3B3S2Z9</accession>
<evidence type="ECO:0000313" key="2">
    <source>
        <dbReference type="Ensembl" id="ENSPKIP00000024510.1"/>
    </source>
</evidence>
<dbReference type="Ensembl" id="ENSPKIT00000005218.1">
    <property type="protein sequence ID" value="ENSPKIP00000024510.1"/>
    <property type="gene ID" value="ENSPKIG00000007743.1"/>
</dbReference>
<dbReference type="STRING" id="1676925.ENSPKIP00000024510"/>
<feature type="domain" description="Reverse transcriptase" evidence="1">
    <location>
        <begin position="1"/>
        <end position="128"/>
    </location>
</feature>
<proteinExistence type="predicted"/>
<dbReference type="PROSITE" id="PS50878">
    <property type="entry name" value="RT_POL"/>
    <property type="match status" value="1"/>
</dbReference>
<dbReference type="GeneTree" id="ENSGT01010000222343"/>
<organism evidence="2 3">
    <name type="scientific">Paramormyrops kingsleyae</name>
    <dbReference type="NCBI Taxonomy" id="1676925"/>
    <lineage>
        <taxon>Eukaryota</taxon>
        <taxon>Metazoa</taxon>
        <taxon>Chordata</taxon>
        <taxon>Craniata</taxon>
        <taxon>Vertebrata</taxon>
        <taxon>Euteleostomi</taxon>
        <taxon>Actinopterygii</taxon>
        <taxon>Neopterygii</taxon>
        <taxon>Teleostei</taxon>
        <taxon>Osteoglossocephala</taxon>
        <taxon>Osteoglossomorpha</taxon>
        <taxon>Osteoglossiformes</taxon>
        <taxon>Mormyridae</taxon>
        <taxon>Paramormyrops</taxon>
    </lineage>
</organism>
<dbReference type="Pfam" id="PF00078">
    <property type="entry name" value="RVT_1"/>
    <property type="match status" value="1"/>
</dbReference>